<dbReference type="Proteomes" id="UP000494115">
    <property type="component" value="Unassembled WGS sequence"/>
</dbReference>
<evidence type="ECO:0000313" key="2">
    <source>
        <dbReference type="Proteomes" id="UP000494115"/>
    </source>
</evidence>
<organism evidence="1 2">
    <name type="scientific">Pararobbsia alpina</name>
    <dbReference type="NCBI Taxonomy" id="621374"/>
    <lineage>
        <taxon>Bacteria</taxon>
        <taxon>Pseudomonadati</taxon>
        <taxon>Pseudomonadota</taxon>
        <taxon>Betaproteobacteria</taxon>
        <taxon>Burkholderiales</taxon>
        <taxon>Burkholderiaceae</taxon>
        <taxon>Pararobbsia</taxon>
    </lineage>
</organism>
<sequence length="82" mass="8683">MLTPSKADCIAVLSAASRVANANESVRLNSSTLGLSRNSLDATAAFLMERDCFVRCEGAQGSYEVGGLSLQGKLRLEQLVYG</sequence>
<name>A0A6S7B4L1_9BURK</name>
<dbReference type="RefSeq" id="WP_175104896.1">
    <property type="nucleotide sequence ID" value="NZ_CADIKM010000008.1"/>
</dbReference>
<accession>A0A6S7B4L1</accession>
<evidence type="ECO:0000313" key="1">
    <source>
        <dbReference type="EMBL" id="CAB3786901.1"/>
    </source>
</evidence>
<dbReference type="AlphaFoldDB" id="A0A6S7B4L1"/>
<protein>
    <submittedName>
        <fullName evidence="1">Uncharacterized protein</fullName>
    </submittedName>
</protein>
<gene>
    <name evidence="1" type="ORF">LMG28138_02318</name>
</gene>
<keyword evidence="2" id="KW-1185">Reference proteome</keyword>
<reference evidence="1 2" key="1">
    <citation type="submission" date="2020-04" db="EMBL/GenBank/DDBJ databases">
        <authorList>
            <person name="De Canck E."/>
        </authorList>
    </citation>
    <scope>NUCLEOTIDE SEQUENCE [LARGE SCALE GENOMIC DNA]</scope>
    <source>
        <strain evidence="1 2">LMG 28138</strain>
    </source>
</reference>
<dbReference type="EMBL" id="CADIKM010000008">
    <property type="protein sequence ID" value="CAB3786901.1"/>
    <property type="molecule type" value="Genomic_DNA"/>
</dbReference>
<proteinExistence type="predicted"/>